<keyword evidence="2" id="KW-0732">Signal</keyword>
<feature type="signal peptide" evidence="2">
    <location>
        <begin position="1"/>
        <end position="38"/>
    </location>
</feature>
<dbReference type="EMBL" id="BMAV01022651">
    <property type="protein sequence ID" value="GFY77790.1"/>
    <property type="molecule type" value="Genomic_DNA"/>
</dbReference>
<dbReference type="AlphaFoldDB" id="A0A8X6YVA4"/>
<evidence type="ECO:0008006" key="5">
    <source>
        <dbReference type="Google" id="ProtNLM"/>
    </source>
</evidence>
<comment type="caution">
    <text evidence="3">The sequence shown here is derived from an EMBL/GenBank/DDBJ whole genome shotgun (WGS) entry which is preliminary data.</text>
</comment>
<gene>
    <name evidence="3" type="ORF">TNIN_196821</name>
</gene>
<feature type="chain" id="PRO_5036446143" description="Secreted protein" evidence="2">
    <location>
        <begin position="39"/>
        <end position="93"/>
    </location>
</feature>
<feature type="region of interest" description="Disordered" evidence="1">
    <location>
        <begin position="38"/>
        <end position="66"/>
    </location>
</feature>
<accession>A0A8X6YVA4</accession>
<sequence>MSIFPEIRRERRLPFELSIFRILLVLLAHCFSSPRTFAESSGWSLHPPTGGESRLMGQSEGANDTSFTSLMMTDDDTMHHSFFHPSSLKHRSS</sequence>
<keyword evidence="4" id="KW-1185">Reference proteome</keyword>
<evidence type="ECO:0000256" key="1">
    <source>
        <dbReference type="SAM" id="MobiDB-lite"/>
    </source>
</evidence>
<evidence type="ECO:0000256" key="2">
    <source>
        <dbReference type="SAM" id="SignalP"/>
    </source>
</evidence>
<reference evidence="3" key="1">
    <citation type="submission" date="2020-08" db="EMBL/GenBank/DDBJ databases">
        <title>Multicomponent nature underlies the extraordinary mechanical properties of spider dragline silk.</title>
        <authorList>
            <person name="Kono N."/>
            <person name="Nakamura H."/>
            <person name="Mori M."/>
            <person name="Yoshida Y."/>
            <person name="Ohtoshi R."/>
            <person name="Malay A.D."/>
            <person name="Moran D.A.P."/>
            <person name="Tomita M."/>
            <person name="Numata K."/>
            <person name="Arakawa K."/>
        </authorList>
    </citation>
    <scope>NUCLEOTIDE SEQUENCE</scope>
</reference>
<proteinExistence type="predicted"/>
<evidence type="ECO:0000313" key="4">
    <source>
        <dbReference type="Proteomes" id="UP000886998"/>
    </source>
</evidence>
<name>A0A8X6YVA4_9ARAC</name>
<dbReference type="OrthoDB" id="10531348at2759"/>
<evidence type="ECO:0000313" key="3">
    <source>
        <dbReference type="EMBL" id="GFY77790.1"/>
    </source>
</evidence>
<protein>
    <recommendedName>
        <fullName evidence="5">Secreted protein</fullName>
    </recommendedName>
</protein>
<organism evidence="3 4">
    <name type="scientific">Trichonephila inaurata madagascariensis</name>
    <dbReference type="NCBI Taxonomy" id="2747483"/>
    <lineage>
        <taxon>Eukaryota</taxon>
        <taxon>Metazoa</taxon>
        <taxon>Ecdysozoa</taxon>
        <taxon>Arthropoda</taxon>
        <taxon>Chelicerata</taxon>
        <taxon>Arachnida</taxon>
        <taxon>Araneae</taxon>
        <taxon>Araneomorphae</taxon>
        <taxon>Entelegynae</taxon>
        <taxon>Araneoidea</taxon>
        <taxon>Nephilidae</taxon>
        <taxon>Trichonephila</taxon>
        <taxon>Trichonephila inaurata</taxon>
    </lineage>
</organism>
<dbReference type="Proteomes" id="UP000886998">
    <property type="component" value="Unassembled WGS sequence"/>
</dbReference>